<comment type="caution">
    <text evidence="2">The sequence shown here is derived from an EMBL/GenBank/DDBJ whole genome shotgun (WGS) entry which is preliminary data.</text>
</comment>
<feature type="compositionally biased region" description="Basic and acidic residues" evidence="1">
    <location>
        <begin position="44"/>
        <end position="56"/>
    </location>
</feature>
<evidence type="ECO:0000256" key="1">
    <source>
        <dbReference type="SAM" id="MobiDB-lite"/>
    </source>
</evidence>
<dbReference type="AlphaFoldDB" id="A0A9N7UH07"/>
<evidence type="ECO:0000313" key="2">
    <source>
        <dbReference type="EMBL" id="CAB1430094.1"/>
    </source>
</evidence>
<feature type="region of interest" description="Disordered" evidence="1">
    <location>
        <begin position="89"/>
        <end position="109"/>
    </location>
</feature>
<organism evidence="2 3">
    <name type="scientific">Pleuronectes platessa</name>
    <name type="common">European plaice</name>
    <dbReference type="NCBI Taxonomy" id="8262"/>
    <lineage>
        <taxon>Eukaryota</taxon>
        <taxon>Metazoa</taxon>
        <taxon>Chordata</taxon>
        <taxon>Craniata</taxon>
        <taxon>Vertebrata</taxon>
        <taxon>Euteleostomi</taxon>
        <taxon>Actinopterygii</taxon>
        <taxon>Neopterygii</taxon>
        <taxon>Teleostei</taxon>
        <taxon>Neoteleostei</taxon>
        <taxon>Acanthomorphata</taxon>
        <taxon>Carangaria</taxon>
        <taxon>Pleuronectiformes</taxon>
        <taxon>Pleuronectoidei</taxon>
        <taxon>Pleuronectidae</taxon>
        <taxon>Pleuronectes</taxon>
    </lineage>
</organism>
<feature type="region of interest" description="Disordered" evidence="1">
    <location>
        <begin position="1"/>
        <end position="74"/>
    </location>
</feature>
<dbReference type="EMBL" id="CADEAL010001203">
    <property type="protein sequence ID" value="CAB1430094.1"/>
    <property type="molecule type" value="Genomic_DNA"/>
</dbReference>
<dbReference type="Proteomes" id="UP001153269">
    <property type="component" value="Unassembled WGS sequence"/>
</dbReference>
<sequence>MEDKGVKPLPRLLLSLEAKRQKKRRRVVRKIETRGNKERRHEKRMREKRSQEERSNAPHVMAPHRYTPGRSAAVHSERVAAAAAPGRYYGKYRSNGTADRFTERQVLGD</sequence>
<protein>
    <submittedName>
        <fullName evidence="2">Uncharacterized protein</fullName>
    </submittedName>
</protein>
<keyword evidence="3" id="KW-1185">Reference proteome</keyword>
<reference evidence="2" key="1">
    <citation type="submission" date="2020-03" db="EMBL/GenBank/DDBJ databases">
        <authorList>
            <person name="Weist P."/>
        </authorList>
    </citation>
    <scope>NUCLEOTIDE SEQUENCE</scope>
</reference>
<gene>
    <name evidence="2" type="ORF">PLEPLA_LOCUS18075</name>
</gene>
<accession>A0A9N7UH07</accession>
<proteinExistence type="predicted"/>
<name>A0A9N7UH07_PLEPL</name>
<evidence type="ECO:0000313" key="3">
    <source>
        <dbReference type="Proteomes" id="UP001153269"/>
    </source>
</evidence>